<protein>
    <submittedName>
        <fullName evidence="5">GntR family transcriptional regulator</fullName>
    </submittedName>
</protein>
<evidence type="ECO:0000259" key="4">
    <source>
        <dbReference type="PROSITE" id="PS50949"/>
    </source>
</evidence>
<organism evidence="5 6">
    <name type="scientific">Sporanaerobacter acetigenes DSM 13106</name>
    <dbReference type="NCBI Taxonomy" id="1123281"/>
    <lineage>
        <taxon>Bacteria</taxon>
        <taxon>Bacillati</taxon>
        <taxon>Bacillota</taxon>
        <taxon>Tissierellia</taxon>
        <taxon>Tissierellales</taxon>
        <taxon>Sporanaerobacteraceae</taxon>
        <taxon>Sporanaerobacter</taxon>
    </lineage>
</organism>
<dbReference type="Proteomes" id="UP000184389">
    <property type="component" value="Unassembled WGS sequence"/>
</dbReference>
<dbReference type="InterPro" id="IPR036388">
    <property type="entry name" value="WH-like_DNA-bd_sf"/>
</dbReference>
<evidence type="ECO:0000313" key="6">
    <source>
        <dbReference type="Proteomes" id="UP000184389"/>
    </source>
</evidence>
<keyword evidence="1" id="KW-0805">Transcription regulation</keyword>
<dbReference type="InterPro" id="IPR000524">
    <property type="entry name" value="Tscrpt_reg_HTH_GntR"/>
</dbReference>
<dbReference type="SUPFAM" id="SSF46785">
    <property type="entry name" value="Winged helix' DNA-binding domain"/>
    <property type="match status" value="1"/>
</dbReference>
<dbReference type="InterPro" id="IPR050679">
    <property type="entry name" value="Bact_HTH_transcr_reg"/>
</dbReference>
<dbReference type="PANTHER" id="PTHR44846:SF1">
    <property type="entry name" value="MANNOSYL-D-GLYCERATE TRANSPORT_METABOLISM SYSTEM REPRESSOR MNGR-RELATED"/>
    <property type="match status" value="1"/>
</dbReference>
<dbReference type="PRINTS" id="PR00035">
    <property type="entry name" value="HTHGNTR"/>
</dbReference>
<evidence type="ECO:0000313" key="5">
    <source>
        <dbReference type="EMBL" id="SHH45008.1"/>
    </source>
</evidence>
<proteinExistence type="predicted"/>
<keyword evidence="2" id="KW-0238">DNA-binding</keyword>
<dbReference type="InterPro" id="IPR028978">
    <property type="entry name" value="Chorismate_lyase_/UTRA_dom_sf"/>
</dbReference>
<dbReference type="GO" id="GO:0045892">
    <property type="term" value="P:negative regulation of DNA-templated transcription"/>
    <property type="evidence" value="ECO:0007669"/>
    <property type="project" value="TreeGrafter"/>
</dbReference>
<evidence type="ECO:0000256" key="2">
    <source>
        <dbReference type="ARBA" id="ARBA00023125"/>
    </source>
</evidence>
<feature type="domain" description="HTH gntR-type" evidence="4">
    <location>
        <begin position="10"/>
        <end position="78"/>
    </location>
</feature>
<dbReference type="CDD" id="cd07377">
    <property type="entry name" value="WHTH_GntR"/>
    <property type="match status" value="1"/>
</dbReference>
<dbReference type="EMBL" id="FQXR01000002">
    <property type="protein sequence ID" value="SHH45008.1"/>
    <property type="molecule type" value="Genomic_DNA"/>
</dbReference>
<name>A0A1M5T2T9_9FIRM</name>
<dbReference type="SMART" id="SM00866">
    <property type="entry name" value="UTRA"/>
    <property type="match status" value="1"/>
</dbReference>
<dbReference type="SUPFAM" id="SSF64288">
    <property type="entry name" value="Chorismate lyase-like"/>
    <property type="match status" value="1"/>
</dbReference>
<dbReference type="SMART" id="SM00345">
    <property type="entry name" value="HTH_GNTR"/>
    <property type="match status" value="1"/>
</dbReference>
<dbReference type="RefSeq" id="WP_072742803.1">
    <property type="nucleotide sequence ID" value="NZ_FQXR01000002.1"/>
</dbReference>
<dbReference type="InterPro" id="IPR011663">
    <property type="entry name" value="UTRA"/>
</dbReference>
<accession>A0A1M5T2T9</accession>
<dbReference type="GO" id="GO:0003700">
    <property type="term" value="F:DNA-binding transcription factor activity"/>
    <property type="evidence" value="ECO:0007669"/>
    <property type="project" value="InterPro"/>
</dbReference>
<dbReference type="Pfam" id="PF00392">
    <property type="entry name" value="GntR"/>
    <property type="match status" value="1"/>
</dbReference>
<reference evidence="5 6" key="1">
    <citation type="submission" date="2016-11" db="EMBL/GenBank/DDBJ databases">
        <authorList>
            <person name="Jaros S."/>
            <person name="Januszkiewicz K."/>
            <person name="Wedrychowicz H."/>
        </authorList>
    </citation>
    <scope>NUCLEOTIDE SEQUENCE [LARGE SCALE GENOMIC DNA]</scope>
    <source>
        <strain evidence="5 6">DSM 13106</strain>
    </source>
</reference>
<dbReference type="STRING" id="1123281.SAMN02745180_00356"/>
<gene>
    <name evidence="5" type="ORF">SAMN02745180_00356</name>
</gene>
<sequence length="246" mass="28761">MKKINKDSPIPKYYQLKEILREMIENEELKPGEAIPTEMELCQYHNVSRMTARKAIQDLVYQGLLYKEQGKGTYVAYPKERRNVFQLLSFTEEMKANGKQVDNQILLFEKKVPNKRESEILEIDNSIDLIYVIKRLRIVDGLPLAIEMAHIPEKVVPGLARKDIEEHSLYGLIEKKYGIKLSYGKQSIQPVVLTSYEGDLMNINLKDNNLGLLFERITYSEDDEAIEYTKSIYRSDIYKLEYTLKR</sequence>
<dbReference type="AlphaFoldDB" id="A0A1M5T2T9"/>
<dbReference type="OrthoDB" id="9801546at2"/>
<keyword evidence="3" id="KW-0804">Transcription</keyword>
<dbReference type="Gene3D" id="3.40.1410.10">
    <property type="entry name" value="Chorismate lyase-like"/>
    <property type="match status" value="1"/>
</dbReference>
<dbReference type="GO" id="GO:0003677">
    <property type="term" value="F:DNA binding"/>
    <property type="evidence" value="ECO:0007669"/>
    <property type="project" value="UniProtKB-KW"/>
</dbReference>
<dbReference type="FunFam" id="1.10.10.10:FF:000079">
    <property type="entry name" value="GntR family transcriptional regulator"/>
    <property type="match status" value="1"/>
</dbReference>
<dbReference type="PROSITE" id="PS50949">
    <property type="entry name" value="HTH_GNTR"/>
    <property type="match status" value="1"/>
</dbReference>
<evidence type="ECO:0000256" key="1">
    <source>
        <dbReference type="ARBA" id="ARBA00023015"/>
    </source>
</evidence>
<dbReference type="Pfam" id="PF07702">
    <property type="entry name" value="UTRA"/>
    <property type="match status" value="1"/>
</dbReference>
<dbReference type="PANTHER" id="PTHR44846">
    <property type="entry name" value="MANNOSYL-D-GLYCERATE TRANSPORT/METABOLISM SYSTEM REPRESSOR MNGR-RELATED"/>
    <property type="match status" value="1"/>
</dbReference>
<evidence type="ECO:0000256" key="3">
    <source>
        <dbReference type="ARBA" id="ARBA00023163"/>
    </source>
</evidence>
<dbReference type="Gene3D" id="1.10.10.10">
    <property type="entry name" value="Winged helix-like DNA-binding domain superfamily/Winged helix DNA-binding domain"/>
    <property type="match status" value="1"/>
</dbReference>
<keyword evidence="6" id="KW-1185">Reference proteome</keyword>
<dbReference type="InterPro" id="IPR036390">
    <property type="entry name" value="WH_DNA-bd_sf"/>
</dbReference>